<dbReference type="RefSeq" id="WP_088135097.1">
    <property type="nucleotide sequence ID" value="NZ_CP018836.1"/>
</dbReference>
<accession>A0A1Z2SLE0</accession>
<dbReference type="EMBL" id="CP018836">
    <property type="protein sequence ID" value="ASA58011.1"/>
    <property type="molecule type" value="Genomic_DNA"/>
</dbReference>
<evidence type="ECO:0000313" key="2">
    <source>
        <dbReference type="EMBL" id="ASA58011.1"/>
    </source>
</evidence>
<keyword evidence="1" id="KW-0472">Membrane</keyword>
<proteinExistence type="predicted"/>
<gene>
    <name evidence="2" type="ORF">BSQ33_20120</name>
</gene>
<dbReference type="KEGG" id="vga:BSQ33_20120"/>
<organism evidence="2 3">
    <name type="scientific">Vibrio gazogenes</name>
    <dbReference type="NCBI Taxonomy" id="687"/>
    <lineage>
        <taxon>Bacteria</taxon>
        <taxon>Pseudomonadati</taxon>
        <taxon>Pseudomonadota</taxon>
        <taxon>Gammaproteobacteria</taxon>
        <taxon>Vibrionales</taxon>
        <taxon>Vibrionaceae</taxon>
        <taxon>Vibrio</taxon>
    </lineage>
</organism>
<reference evidence="2 3" key="1">
    <citation type="submission" date="2016-12" db="EMBL/GenBank/DDBJ databases">
        <authorList>
            <person name="Song W.-J."/>
            <person name="Kurnit D.M."/>
        </authorList>
    </citation>
    <scope>NUCLEOTIDE SEQUENCE [LARGE SCALE GENOMIC DNA]</scope>
    <source>
        <strain evidence="2 3">ATCC 43942</strain>
    </source>
</reference>
<feature type="transmembrane region" description="Helical" evidence="1">
    <location>
        <begin position="38"/>
        <end position="56"/>
    </location>
</feature>
<sequence>MMKYGIGLFVALCLLVIGYCIGVTEHKNIFSDVKWTDVGTLLVTFLGFAFGFFTYFQWQSSKRKEDAYLAAKKYIASIDEIEEHLHELLFQYSHICPAPGVAVENKDVSLKRIEHLNNVWNYLYQARRRLYKSHRELEFWNVSLADGFSEDYKAVNKLLDNISVVSSALNNQLFHFIESDMKNMESVIQHKERFDELFNGIHKVTQKRVQCGFKAVFRFSQ</sequence>
<evidence type="ECO:0000313" key="3">
    <source>
        <dbReference type="Proteomes" id="UP000196708"/>
    </source>
</evidence>
<dbReference type="AlphaFoldDB" id="A0A1Z2SLE0"/>
<protein>
    <submittedName>
        <fullName evidence="2">Uncharacterized protein</fullName>
    </submittedName>
</protein>
<keyword evidence="1" id="KW-0812">Transmembrane</keyword>
<dbReference type="OrthoDB" id="7061894at2"/>
<name>A0A1Z2SLE0_VIBGA</name>
<keyword evidence="1" id="KW-1133">Transmembrane helix</keyword>
<dbReference type="Proteomes" id="UP000196708">
    <property type="component" value="Chromosome 2"/>
</dbReference>
<evidence type="ECO:0000256" key="1">
    <source>
        <dbReference type="SAM" id="Phobius"/>
    </source>
</evidence>